<evidence type="ECO:0000313" key="3">
    <source>
        <dbReference type="Proteomes" id="UP000235659"/>
    </source>
</evidence>
<dbReference type="Proteomes" id="UP000494205">
    <property type="component" value="Unassembled WGS sequence"/>
</dbReference>
<dbReference type="Proteomes" id="UP000235659">
    <property type="component" value="Unassembled WGS sequence"/>
</dbReference>
<dbReference type="OrthoDB" id="8656394at2"/>
<proteinExistence type="predicted"/>
<dbReference type="Pfam" id="PF17723">
    <property type="entry name" value="RHH_8"/>
    <property type="match status" value="1"/>
</dbReference>
<keyword evidence="3" id="KW-1185">Reference proteome</keyword>
<dbReference type="InterPro" id="IPR010985">
    <property type="entry name" value="Ribbon_hlx_hlx"/>
</dbReference>
<name>A0A2N7VKZ6_9BURK</name>
<evidence type="ECO:0000313" key="1">
    <source>
        <dbReference type="EMBL" id="CAB3744682.1"/>
    </source>
</evidence>
<gene>
    <name evidence="2" type="ORF">C0Z16_36305</name>
    <name evidence="1" type="ORF">LMG27174_07227</name>
</gene>
<dbReference type="InterPro" id="IPR041088">
    <property type="entry name" value="RHH_8"/>
</dbReference>
<reference evidence="2 3" key="1">
    <citation type="submission" date="2018-01" db="EMBL/GenBank/DDBJ databases">
        <title>Whole genome analyses suggest that Burkholderia sensu lato contains two further novel genera in the rhizoxinica-symbiotica group Mycetohabitans gen. nov., and Trinickia gen. nov.: implications for the evolution of diazotrophy and nodulation in the Burkholderiaceae.</title>
        <authorList>
            <person name="Estrada-de los Santos P."/>
            <person name="Palmer M."/>
            <person name="Chavez-Ramirez B."/>
            <person name="Beukes C."/>
            <person name="Steenkamp E.T."/>
            <person name="Hirsch A.M."/>
            <person name="Manyaka P."/>
            <person name="Maluk M."/>
            <person name="Lafos M."/>
            <person name="Crook M."/>
            <person name="Gross E."/>
            <person name="Simon M.F."/>
            <person name="Bueno dos Reis Junior F."/>
            <person name="Poole P.S."/>
            <person name="Venter S.N."/>
            <person name="James E.K."/>
        </authorList>
    </citation>
    <scope>NUCLEOTIDE SEQUENCE [LARGE SCALE GENOMIC DNA]</scope>
    <source>
        <strain evidence="2 3">WSM 3937</strain>
    </source>
</reference>
<protein>
    <submittedName>
        <fullName evidence="2">CopG family transcriptional regulator</fullName>
    </submittedName>
</protein>
<dbReference type="Gene3D" id="1.10.1220.10">
    <property type="entry name" value="Met repressor-like"/>
    <property type="match status" value="1"/>
</dbReference>
<dbReference type="EMBL" id="PNXY01000071">
    <property type="protein sequence ID" value="PMS17807.1"/>
    <property type="molecule type" value="Genomic_DNA"/>
</dbReference>
<organism evidence="1 4">
    <name type="scientific">Paraburkholderia rhynchosiae</name>
    <dbReference type="NCBI Taxonomy" id="487049"/>
    <lineage>
        <taxon>Bacteria</taxon>
        <taxon>Pseudomonadati</taxon>
        <taxon>Pseudomonadota</taxon>
        <taxon>Betaproteobacteria</taxon>
        <taxon>Burkholderiales</taxon>
        <taxon>Burkholderiaceae</taxon>
        <taxon>Paraburkholderia</taxon>
    </lineage>
</organism>
<reference evidence="1 4" key="2">
    <citation type="submission" date="2020-04" db="EMBL/GenBank/DDBJ databases">
        <authorList>
            <person name="De Canck E."/>
        </authorList>
    </citation>
    <scope>NUCLEOTIDE SEQUENCE [LARGE SCALE GENOMIC DNA]</scope>
    <source>
        <strain evidence="1 4">LMG 27174</strain>
    </source>
</reference>
<dbReference type="AlphaFoldDB" id="A0A2N7VKZ6"/>
<dbReference type="SUPFAM" id="SSF47598">
    <property type="entry name" value="Ribbon-helix-helix"/>
    <property type="match status" value="1"/>
</dbReference>
<evidence type="ECO:0000313" key="2">
    <source>
        <dbReference type="EMBL" id="PMS17807.1"/>
    </source>
</evidence>
<dbReference type="EMBL" id="CADIJZ010000077">
    <property type="protein sequence ID" value="CAB3744682.1"/>
    <property type="molecule type" value="Genomic_DNA"/>
</dbReference>
<dbReference type="CDD" id="cd22231">
    <property type="entry name" value="RHH_NikR_HicB-like"/>
    <property type="match status" value="1"/>
</dbReference>
<dbReference type="PANTHER" id="PTHR36215">
    <property type="entry name" value="BLL4998 PROTEIN"/>
    <property type="match status" value="1"/>
</dbReference>
<dbReference type="RefSeq" id="WP_102636761.1">
    <property type="nucleotide sequence ID" value="NZ_CADIJZ010000077.1"/>
</dbReference>
<evidence type="ECO:0000313" key="4">
    <source>
        <dbReference type="Proteomes" id="UP000494205"/>
    </source>
</evidence>
<accession>A0A2N7VKZ6</accession>
<dbReference type="PANTHER" id="PTHR36215:SF1">
    <property type="entry name" value="BLL4998 PROTEIN"/>
    <property type="match status" value="1"/>
</dbReference>
<sequence length="141" mass="15257">MEKSASLSITRPKGGESEKITINLGPVDLGQIDLLVQEGFYSNRTDLIRTAIRNQLALHAQVVQETVSRRAFVLGLQHFSRQELEAVRAAHQRLTIQVLGLASIAADVTPELALATIESVVVLGAFHASPAVKTALADRIH</sequence>
<dbReference type="GO" id="GO:0006355">
    <property type="term" value="P:regulation of DNA-templated transcription"/>
    <property type="evidence" value="ECO:0007669"/>
    <property type="project" value="InterPro"/>
</dbReference>
<dbReference type="InterPro" id="IPR013321">
    <property type="entry name" value="Arc_rbn_hlx_hlx"/>
</dbReference>